<keyword evidence="10" id="KW-1185">Reference proteome</keyword>
<dbReference type="Pfam" id="PF16016">
    <property type="entry name" value="VASt"/>
    <property type="match status" value="1"/>
</dbReference>
<dbReference type="Pfam" id="PF02893">
    <property type="entry name" value="GRAM"/>
    <property type="match status" value="1"/>
</dbReference>
<feature type="compositionally biased region" description="Polar residues" evidence="6">
    <location>
        <begin position="514"/>
        <end position="524"/>
    </location>
</feature>
<evidence type="ECO:0000256" key="6">
    <source>
        <dbReference type="SAM" id="MobiDB-lite"/>
    </source>
</evidence>
<dbReference type="GO" id="GO:0005789">
    <property type="term" value="C:endoplasmic reticulum membrane"/>
    <property type="evidence" value="ECO:0007669"/>
    <property type="project" value="TreeGrafter"/>
</dbReference>
<feature type="region of interest" description="Disordered" evidence="6">
    <location>
        <begin position="1027"/>
        <end position="1071"/>
    </location>
</feature>
<sequence length="1219" mass="130223">MGKPLVSDANATNQPTKPTDSPTPRRHLALHNCLSSDASSIFPSAEPESIALDPGTRASSTLPTLPTAAPTPQSSTASPGPWTPFVGVCDKIACIATAQPCQAETAMDTSSNGLGKLFPKSITSKRRRKRDKAEATGPDDDARSSSASSSKRRFRHEVTLDSDGMTSPGLVADPDGDDDDGDDDDDVDDRSFGSFESGPEPDQEPDQDPPARGSVSSSGPAPTLTRPAAVSARPPLIDHLTTSSAPKIASTDRTSRIAPPRIQTLPPRTPPKDVHVAPVIVNTPPTPTDLFRPPQVEPSGSPPGRPSTNGSSPKSSVDRSRGFTSSMNIHRRSKSGSAVVGPSKLSHITTAPLTPTHETAGEPTPSTTGFFSSMLSAAQNAANSISNTIPSRASSNKSQSSLATGQSAPTVDDLDMEPERRDDDTMPQRESAILTLGSGDLSLSHLGLAESSAPSPVPGVVDTRSRSESAPTEPQKLNGETLPADLTGRPRSLAETTSGDRTPPLMDYADTRTAPAQRTSSLTSAIKPHRKRGSSVTTSATIAAAVASASGAAAAMHPTTSLGSVPKLTGFAIASKKRNRDFHSLFKSVPDDDYLIEDYSCAIQREILAHGRLYVSEGHLCFSSNILGWTTTLVMSFDEIVSVEKRSTALLFKNGLMISTLHAKHIFASFTSRDATYDLIVNIWKLGHPTLRSSLNGVQLEGTGGDKTEKVISEQEAAEAERQEASGSDQLSDDEDDDDDDDDGDGDEKGGRGAASDGDEEFYDEEEHESQFESPPTDLRGVEPDADRFVARKASTMPAIQGVAGATAAATAAAAAAAAADPSTAKDGASSAAGPVDFPGPATHGPTDCGDSATHHDKVMADDVISAPLGKVYNLVFGPGSVVWMNKWLSNEQKCTEIQMEDKQGLTSENKTRTLTYIKPLNGTIGPRQTKCVVTETLDQIDLEKAVNLSVSSQTPEVPYGNLFTIKTKYCLSWAENNATRVQINCAVDWSGKCWLKGTIEKNVNDGQIQYCKELFAGLRSATSARIRSGTGPGANVKGKKKLKRSKALQSVHDTEKKKSSESGAGKQSWGPLEPLRSVLEPVADSLRPVLTGNVMYGLLVGLIVAMWFGFGTTSKPQAPFGPDIGYGYYSPGRQAAYEEMWRRQDSELWEWLEERVGMDRLGSEQLNGRKRGVEHRTVEEKLREERMDEREMQEAIRVTEEKLRVLREVVERGASKVN</sequence>
<dbReference type="OrthoDB" id="2162691at2759"/>
<evidence type="ECO:0000256" key="2">
    <source>
        <dbReference type="ARBA" id="ARBA00006582"/>
    </source>
</evidence>
<evidence type="ECO:0000313" key="9">
    <source>
        <dbReference type="EMBL" id="KAG5924351.1"/>
    </source>
</evidence>
<evidence type="ECO:0000256" key="3">
    <source>
        <dbReference type="ARBA" id="ARBA00022692"/>
    </source>
</evidence>
<feature type="compositionally biased region" description="Polar residues" evidence="6">
    <location>
        <begin position="102"/>
        <end position="113"/>
    </location>
</feature>
<dbReference type="EMBL" id="SRPY01000419">
    <property type="protein sequence ID" value="KAG5924351.1"/>
    <property type="molecule type" value="Genomic_DNA"/>
</dbReference>
<dbReference type="GO" id="GO:0005886">
    <property type="term" value="C:plasma membrane"/>
    <property type="evidence" value="ECO:0007669"/>
    <property type="project" value="TreeGrafter"/>
</dbReference>
<feature type="compositionally biased region" description="Basic residues" evidence="6">
    <location>
        <begin position="1038"/>
        <end position="1047"/>
    </location>
</feature>
<dbReference type="InterPro" id="IPR011993">
    <property type="entry name" value="PH-like_dom_sf"/>
</dbReference>
<feature type="region of interest" description="Disordered" evidence="6">
    <location>
        <begin position="102"/>
        <end position="371"/>
    </location>
</feature>
<protein>
    <recommendedName>
        <fullName evidence="8">VASt domain-containing protein</fullName>
    </recommendedName>
</protein>
<dbReference type="InterPro" id="IPR051482">
    <property type="entry name" value="Cholesterol_transport"/>
</dbReference>
<dbReference type="InterPro" id="IPR004182">
    <property type="entry name" value="GRAM"/>
</dbReference>
<feature type="region of interest" description="Disordered" evidence="6">
    <location>
        <begin position="1"/>
        <end position="27"/>
    </location>
</feature>
<name>A0A8K0NGU9_9HYPO</name>
<evidence type="ECO:0000256" key="4">
    <source>
        <dbReference type="ARBA" id="ARBA00022989"/>
    </source>
</evidence>
<feature type="compositionally biased region" description="Acidic residues" evidence="6">
    <location>
        <begin position="731"/>
        <end position="746"/>
    </location>
</feature>
<keyword evidence="3 7" id="KW-0812">Transmembrane</keyword>
<dbReference type="PANTHER" id="PTHR23319">
    <property type="entry name" value="GRAM DOMAIN CONTAINING 1B, ISOFORM E"/>
    <property type="match status" value="1"/>
</dbReference>
<evidence type="ECO:0000313" key="10">
    <source>
        <dbReference type="Proteomes" id="UP000811619"/>
    </source>
</evidence>
<keyword evidence="4 7" id="KW-1133">Transmembrane helix</keyword>
<dbReference type="GO" id="GO:0032366">
    <property type="term" value="P:intracellular sterol transport"/>
    <property type="evidence" value="ECO:0007669"/>
    <property type="project" value="TreeGrafter"/>
</dbReference>
<accession>A0A8K0NGU9</accession>
<comment type="caution">
    <text evidence="9">The sequence shown here is derived from an EMBL/GenBank/DDBJ whole genome shotgun (WGS) entry which is preliminary data.</text>
</comment>
<dbReference type="CDD" id="cd13220">
    <property type="entry name" value="PH-GRAM_GRAMDC"/>
    <property type="match status" value="1"/>
</dbReference>
<reference evidence="9" key="1">
    <citation type="journal article" date="2020" name="bioRxiv">
        <title>Whole genome comparisons of ergot fungi reveals the divergence and evolution of species within the genus Claviceps are the result of varying mechanisms driving genome evolution and host range expansion.</title>
        <authorList>
            <person name="Wyka S.A."/>
            <person name="Mondo S.J."/>
            <person name="Liu M."/>
            <person name="Dettman J."/>
            <person name="Nalam V."/>
            <person name="Broders K.D."/>
        </authorList>
    </citation>
    <scope>NUCLEOTIDE SEQUENCE</scope>
    <source>
        <strain evidence="9">CCC 489</strain>
    </source>
</reference>
<dbReference type="Gene3D" id="2.30.29.30">
    <property type="entry name" value="Pleckstrin-homology domain (PH domain)/Phosphotyrosine-binding domain (PTB)"/>
    <property type="match status" value="1"/>
</dbReference>
<dbReference type="GO" id="GO:0005739">
    <property type="term" value="C:mitochondrion"/>
    <property type="evidence" value="ECO:0007669"/>
    <property type="project" value="TreeGrafter"/>
</dbReference>
<feature type="region of interest" description="Disordered" evidence="6">
    <location>
        <begin position="448"/>
        <end position="537"/>
    </location>
</feature>
<feature type="compositionally biased region" description="Polar residues" evidence="6">
    <location>
        <begin position="388"/>
        <end position="409"/>
    </location>
</feature>
<feature type="compositionally biased region" description="Polar residues" evidence="6">
    <location>
        <begin position="9"/>
        <end position="22"/>
    </location>
</feature>
<feature type="domain" description="VASt" evidence="8">
    <location>
        <begin position="856"/>
        <end position="1027"/>
    </location>
</feature>
<feature type="compositionally biased region" description="Basic and acidic residues" evidence="6">
    <location>
        <begin position="714"/>
        <end position="724"/>
    </location>
</feature>
<evidence type="ECO:0000259" key="8">
    <source>
        <dbReference type="PROSITE" id="PS51778"/>
    </source>
</evidence>
<evidence type="ECO:0000256" key="5">
    <source>
        <dbReference type="ARBA" id="ARBA00023136"/>
    </source>
</evidence>
<feature type="compositionally biased region" description="Basic and acidic residues" evidence="6">
    <location>
        <begin position="417"/>
        <end position="427"/>
    </location>
</feature>
<dbReference type="Proteomes" id="UP000811619">
    <property type="component" value="Unassembled WGS sequence"/>
</dbReference>
<dbReference type="GO" id="GO:0120015">
    <property type="term" value="F:sterol transfer activity"/>
    <property type="evidence" value="ECO:0007669"/>
    <property type="project" value="TreeGrafter"/>
</dbReference>
<dbReference type="GO" id="GO:0140268">
    <property type="term" value="C:endoplasmic reticulum-plasma membrane contact site"/>
    <property type="evidence" value="ECO:0007669"/>
    <property type="project" value="TreeGrafter"/>
</dbReference>
<dbReference type="PANTHER" id="PTHR23319:SF4">
    <property type="entry name" value="GRAM DOMAIN CONTAINING 1B, ISOFORM E"/>
    <property type="match status" value="1"/>
</dbReference>
<gene>
    <name evidence="9" type="ORF">E4U42_004660</name>
</gene>
<feature type="region of interest" description="Disordered" evidence="6">
    <location>
        <begin position="824"/>
        <end position="854"/>
    </location>
</feature>
<feature type="compositionally biased region" description="Acidic residues" evidence="6">
    <location>
        <begin position="757"/>
        <end position="768"/>
    </location>
</feature>
<comment type="similarity">
    <text evidence="2">Belongs to the YSP2 family.</text>
</comment>
<feature type="region of interest" description="Disordered" evidence="6">
    <location>
        <begin position="39"/>
        <end position="82"/>
    </location>
</feature>
<proteinExistence type="inferred from homology"/>
<feature type="compositionally biased region" description="Polar residues" evidence="6">
    <location>
        <begin position="306"/>
        <end position="315"/>
    </location>
</feature>
<dbReference type="AlphaFoldDB" id="A0A8K0NGU9"/>
<dbReference type="PROSITE" id="PS51778">
    <property type="entry name" value="VAST"/>
    <property type="match status" value="1"/>
</dbReference>
<feature type="compositionally biased region" description="Low complexity" evidence="6">
    <location>
        <begin position="58"/>
        <end position="79"/>
    </location>
</feature>
<feature type="region of interest" description="Disordered" evidence="6">
    <location>
        <begin position="386"/>
        <end position="427"/>
    </location>
</feature>
<dbReference type="InterPro" id="IPR031968">
    <property type="entry name" value="VASt"/>
</dbReference>
<dbReference type="SMART" id="SM00568">
    <property type="entry name" value="GRAM"/>
    <property type="match status" value="1"/>
</dbReference>
<evidence type="ECO:0000256" key="1">
    <source>
        <dbReference type="ARBA" id="ARBA00004167"/>
    </source>
</evidence>
<evidence type="ECO:0000256" key="7">
    <source>
        <dbReference type="SAM" id="Phobius"/>
    </source>
</evidence>
<feature type="compositionally biased region" description="Acidic residues" evidence="6">
    <location>
        <begin position="174"/>
        <end position="188"/>
    </location>
</feature>
<dbReference type="GO" id="GO:0032541">
    <property type="term" value="C:cortical endoplasmic reticulum"/>
    <property type="evidence" value="ECO:0007669"/>
    <property type="project" value="TreeGrafter"/>
</dbReference>
<feature type="compositionally biased region" description="Polar residues" evidence="6">
    <location>
        <begin position="346"/>
        <end position="357"/>
    </location>
</feature>
<comment type="subcellular location">
    <subcellularLocation>
        <location evidence="1">Membrane</location>
        <topology evidence="1">Single-pass membrane protein</topology>
    </subcellularLocation>
</comment>
<feature type="region of interest" description="Disordered" evidence="6">
    <location>
        <begin position="714"/>
        <end position="783"/>
    </location>
</feature>
<organism evidence="9 10">
    <name type="scientific">Claviceps africana</name>
    <dbReference type="NCBI Taxonomy" id="83212"/>
    <lineage>
        <taxon>Eukaryota</taxon>
        <taxon>Fungi</taxon>
        <taxon>Dikarya</taxon>
        <taxon>Ascomycota</taxon>
        <taxon>Pezizomycotina</taxon>
        <taxon>Sordariomycetes</taxon>
        <taxon>Hypocreomycetidae</taxon>
        <taxon>Hypocreales</taxon>
        <taxon>Clavicipitaceae</taxon>
        <taxon>Claviceps</taxon>
    </lineage>
</organism>
<feature type="transmembrane region" description="Helical" evidence="7">
    <location>
        <begin position="1095"/>
        <end position="1111"/>
    </location>
</feature>
<dbReference type="GO" id="GO:0032934">
    <property type="term" value="F:sterol binding"/>
    <property type="evidence" value="ECO:0007669"/>
    <property type="project" value="TreeGrafter"/>
</dbReference>
<keyword evidence="5 7" id="KW-0472">Membrane</keyword>